<gene>
    <name evidence="1" type="ORF">S01H1_10611</name>
</gene>
<protein>
    <submittedName>
        <fullName evidence="1">Uncharacterized protein</fullName>
    </submittedName>
</protein>
<dbReference type="AlphaFoldDB" id="X0RW49"/>
<sequence length="35" mass="4209">MKNKMLEKNLKVLGKINPSLVEWLNQEQRPNWLES</sequence>
<reference evidence="1" key="1">
    <citation type="journal article" date="2014" name="Front. Microbiol.">
        <title>High frequency of phylogenetically diverse reductive dehalogenase-homologous genes in deep subseafloor sedimentary metagenomes.</title>
        <authorList>
            <person name="Kawai M."/>
            <person name="Futagami T."/>
            <person name="Toyoda A."/>
            <person name="Takaki Y."/>
            <person name="Nishi S."/>
            <person name="Hori S."/>
            <person name="Arai W."/>
            <person name="Tsubouchi T."/>
            <person name="Morono Y."/>
            <person name="Uchiyama I."/>
            <person name="Ito T."/>
            <person name="Fujiyama A."/>
            <person name="Inagaki F."/>
            <person name="Takami H."/>
        </authorList>
    </citation>
    <scope>NUCLEOTIDE SEQUENCE</scope>
    <source>
        <strain evidence="1">Expedition CK06-06</strain>
    </source>
</reference>
<accession>X0RW49</accession>
<evidence type="ECO:0000313" key="1">
    <source>
        <dbReference type="EMBL" id="GAF73044.1"/>
    </source>
</evidence>
<proteinExistence type="predicted"/>
<feature type="non-terminal residue" evidence="1">
    <location>
        <position position="35"/>
    </location>
</feature>
<comment type="caution">
    <text evidence="1">The sequence shown here is derived from an EMBL/GenBank/DDBJ whole genome shotgun (WGS) entry which is preliminary data.</text>
</comment>
<name>X0RW49_9ZZZZ</name>
<dbReference type="EMBL" id="BARS01005416">
    <property type="protein sequence ID" value="GAF73044.1"/>
    <property type="molecule type" value="Genomic_DNA"/>
</dbReference>
<organism evidence="1">
    <name type="scientific">marine sediment metagenome</name>
    <dbReference type="NCBI Taxonomy" id="412755"/>
    <lineage>
        <taxon>unclassified sequences</taxon>
        <taxon>metagenomes</taxon>
        <taxon>ecological metagenomes</taxon>
    </lineage>
</organism>